<protein>
    <submittedName>
        <fullName evidence="2">Right-handed parallel beta-helix repeat-containing protein</fullName>
    </submittedName>
</protein>
<dbReference type="SMART" id="SM00710">
    <property type="entry name" value="PbH1"/>
    <property type="match status" value="5"/>
</dbReference>
<dbReference type="InterPro" id="IPR006626">
    <property type="entry name" value="PbH1"/>
</dbReference>
<evidence type="ECO:0000313" key="3">
    <source>
        <dbReference type="Proteomes" id="UP001594351"/>
    </source>
</evidence>
<dbReference type="EMBL" id="JBHPBY010000127">
    <property type="protein sequence ID" value="MFC1850823.1"/>
    <property type="molecule type" value="Genomic_DNA"/>
</dbReference>
<keyword evidence="1" id="KW-1133">Transmembrane helix</keyword>
<keyword evidence="3" id="KW-1185">Reference proteome</keyword>
<evidence type="ECO:0000313" key="2">
    <source>
        <dbReference type="EMBL" id="MFC1850823.1"/>
    </source>
</evidence>
<dbReference type="SUPFAM" id="SSF51126">
    <property type="entry name" value="Pectin lyase-like"/>
    <property type="match status" value="1"/>
</dbReference>
<keyword evidence="1" id="KW-0472">Membrane</keyword>
<comment type="caution">
    <text evidence="2">The sequence shown here is derived from an EMBL/GenBank/DDBJ whole genome shotgun (WGS) entry which is preliminary data.</text>
</comment>
<reference evidence="2 3" key="1">
    <citation type="submission" date="2024-09" db="EMBL/GenBank/DDBJ databases">
        <title>Laminarin stimulates single cell rates of sulfate reduction while oxygen inhibits transcriptomic activity in coastal marine sediment.</title>
        <authorList>
            <person name="Lindsay M."/>
            <person name="Orcutt B."/>
            <person name="Emerson D."/>
            <person name="Stepanauskas R."/>
            <person name="D'Angelo T."/>
        </authorList>
    </citation>
    <scope>NUCLEOTIDE SEQUENCE [LARGE SCALE GENOMIC DNA]</scope>
    <source>
        <strain evidence="2">SAG AM-311-K15</strain>
    </source>
</reference>
<dbReference type="InterPro" id="IPR012334">
    <property type="entry name" value="Pectin_lyas_fold"/>
</dbReference>
<dbReference type="Proteomes" id="UP001594351">
    <property type="component" value="Unassembled WGS sequence"/>
</dbReference>
<gene>
    <name evidence="2" type="ORF">ACFL27_11570</name>
</gene>
<sequence>MMRNNTFFLISLLAILLVELDALATEMPSFSKLAGTKESEIVVNSVAGLVTAIDQANSGGDKTIIIEDGVYTLDDMLPILADGITVKSASENRDTVTIQGRGMEGSVTHIFNVAGSFFTVRDVTLRAVSQHAIQLQIDVDDVLMHNLHILDTGEQMVKVAYEQGNPNSSDDGVLEHCLLEYSAGVGPQYYIGGIDAHFTRNWLVRDNIFINIRSPSGQLAEHAIHFWSDSEDTLVERNLIINCDRGIGFGLGDRGHIRGIIRNNMIYHNETDGFADVGIGLERTGNAQVYNNSIFFANTYPNAIEYRYPETTGVYIANNLTNKGITARDGASATLSNNITTSESSWFVQPESGDLHLSSALETVVDQGVEIPALTDDFDGDPRPVGSGTDIGADEYYVPPTPELSLLGIIFLLIIFSLGTLKIKRM</sequence>
<name>A0ABV6YXB3_UNCC1</name>
<dbReference type="InterPro" id="IPR011050">
    <property type="entry name" value="Pectin_lyase_fold/virulence"/>
</dbReference>
<proteinExistence type="predicted"/>
<keyword evidence="1" id="KW-0812">Transmembrane</keyword>
<dbReference type="Gene3D" id="2.160.20.10">
    <property type="entry name" value="Single-stranded right-handed beta-helix, Pectin lyase-like"/>
    <property type="match status" value="1"/>
</dbReference>
<organism evidence="2 3">
    <name type="scientific">candidate division CSSED10-310 bacterium</name>
    <dbReference type="NCBI Taxonomy" id="2855610"/>
    <lineage>
        <taxon>Bacteria</taxon>
        <taxon>Bacteria division CSSED10-310</taxon>
    </lineage>
</organism>
<accession>A0ABV6YXB3</accession>
<feature type="transmembrane region" description="Helical" evidence="1">
    <location>
        <begin position="404"/>
        <end position="421"/>
    </location>
</feature>
<evidence type="ECO:0000256" key="1">
    <source>
        <dbReference type="SAM" id="Phobius"/>
    </source>
</evidence>